<accession>A0A8J4FE03</accession>
<evidence type="ECO:0000256" key="2">
    <source>
        <dbReference type="SAM" id="Phobius"/>
    </source>
</evidence>
<evidence type="ECO:0000313" key="4">
    <source>
        <dbReference type="Proteomes" id="UP000747110"/>
    </source>
</evidence>
<feature type="transmembrane region" description="Helical" evidence="2">
    <location>
        <begin position="20"/>
        <end position="41"/>
    </location>
</feature>
<feature type="region of interest" description="Disordered" evidence="1">
    <location>
        <begin position="153"/>
        <end position="260"/>
    </location>
</feature>
<reference evidence="3" key="1">
    <citation type="journal article" date="2021" name="Proc. Natl. Acad. Sci. U.S.A.">
        <title>Three genomes in the algal genus Volvox reveal the fate of a haploid sex-determining region after a transition to homothallism.</title>
        <authorList>
            <person name="Yamamoto K."/>
            <person name="Hamaji T."/>
            <person name="Kawai-Toyooka H."/>
            <person name="Matsuzaki R."/>
            <person name="Takahashi F."/>
            <person name="Nishimura Y."/>
            <person name="Kawachi M."/>
            <person name="Noguchi H."/>
            <person name="Minakuchi Y."/>
            <person name="Umen J.G."/>
            <person name="Toyoda A."/>
            <person name="Nozaki H."/>
        </authorList>
    </citation>
    <scope>NUCLEOTIDE SEQUENCE</scope>
    <source>
        <strain evidence="3">NIES-3786</strain>
    </source>
</reference>
<evidence type="ECO:0000256" key="1">
    <source>
        <dbReference type="SAM" id="MobiDB-lite"/>
    </source>
</evidence>
<dbReference type="Proteomes" id="UP000747110">
    <property type="component" value="Unassembled WGS sequence"/>
</dbReference>
<sequence>MEAFCDYPSNGAHFHSSASVTSISLAAIIDILIFVMASAWLTTRFWVAWLRVNLALATFRVYTSVFSFHSILGASSSFAGYEPQVMEALKLGASQGKVDNQQADLDTVVAIDGAGEVRWDETGTEDVEVDEEEDYSTSLDVADDAEVSHRAVFDEGKKTDEEDNPSMAAADGKTEADPGLAAVKKEDEEEVEEEEDEEETSLTVAGDESEVIPAGQMEKEEVKVEVGEDEDEEEKPPTVAGGMERAGKEDREQPSAGTNAGVQDVRRVIQDALHAKALQDPALGARLFFKLGTDVEVNLNELEHLSDKMRRILIRGFKSQQDCSTLECQQVQEALRFLQDAYEYLCKEAESWLQ</sequence>
<gene>
    <name evidence="3" type="ORF">Vretifemale_1653</name>
</gene>
<name>A0A8J4FE03_9CHLO</name>
<dbReference type="AlphaFoldDB" id="A0A8J4FE03"/>
<keyword evidence="2" id="KW-0472">Membrane</keyword>
<comment type="caution">
    <text evidence="3">The sequence shown here is derived from an EMBL/GenBank/DDBJ whole genome shotgun (WGS) entry which is preliminary data.</text>
</comment>
<feature type="compositionally biased region" description="Acidic residues" evidence="1">
    <location>
        <begin position="187"/>
        <end position="200"/>
    </location>
</feature>
<keyword evidence="2" id="KW-0812">Transmembrane</keyword>
<protein>
    <submittedName>
        <fullName evidence="3">Uncharacterized protein</fullName>
    </submittedName>
</protein>
<organism evidence="3 4">
    <name type="scientific">Volvox reticuliferus</name>
    <dbReference type="NCBI Taxonomy" id="1737510"/>
    <lineage>
        <taxon>Eukaryota</taxon>
        <taxon>Viridiplantae</taxon>
        <taxon>Chlorophyta</taxon>
        <taxon>core chlorophytes</taxon>
        <taxon>Chlorophyceae</taxon>
        <taxon>CS clade</taxon>
        <taxon>Chlamydomonadales</taxon>
        <taxon>Volvocaceae</taxon>
        <taxon>Volvox</taxon>
    </lineage>
</organism>
<keyword evidence="2" id="KW-1133">Transmembrane helix</keyword>
<evidence type="ECO:0000313" key="3">
    <source>
        <dbReference type="EMBL" id="GIL71009.1"/>
    </source>
</evidence>
<feature type="compositionally biased region" description="Basic and acidic residues" evidence="1">
    <location>
        <begin position="217"/>
        <end position="226"/>
    </location>
</feature>
<dbReference type="EMBL" id="BNCP01000002">
    <property type="protein sequence ID" value="GIL71009.1"/>
    <property type="molecule type" value="Genomic_DNA"/>
</dbReference>
<keyword evidence="4" id="KW-1185">Reference proteome</keyword>
<proteinExistence type="predicted"/>